<feature type="signal peptide" evidence="1">
    <location>
        <begin position="1"/>
        <end position="19"/>
    </location>
</feature>
<evidence type="ECO:0000313" key="2">
    <source>
        <dbReference type="EMBL" id="MBV4357145.1"/>
    </source>
</evidence>
<keyword evidence="1" id="KW-0732">Signal</keyword>
<proteinExistence type="predicted"/>
<gene>
    <name evidence="2" type="ORF">KTO63_08315</name>
</gene>
<dbReference type="EMBL" id="JAHSPG010000003">
    <property type="protein sequence ID" value="MBV4357145.1"/>
    <property type="molecule type" value="Genomic_DNA"/>
</dbReference>
<dbReference type="RefSeq" id="WP_217790760.1">
    <property type="nucleotide sequence ID" value="NZ_JAHSPG010000003.1"/>
</dbReference>
<evidence type="ECO:0000256" key="1">
    <source>
        <dbReference type="SAM" id="SignalP"/>
    </source>
</evidence>
<organism evidence="2 3">
    <name type="scientific">Pinibacter aurantiacus</name>
    <dbReference type="NCBI Taxonomy" id="2851599"/>
    <lineage>
        <taxon>Bacteria</taxon>
        <taxon>Pseudomonadati</taxon>
        <taxon>Bacteroidota</taxon>
        <taxon>Chitinophagia</taxon>
        <taxon>Chitinophagales</taxon>
        <taxon>Chitinophagaceae</taxon>
        <taxon>Pinibacter</taxon>
    </lineage>
</organism>
<evidence type="ECO:0008006" key="4">
    <source>
        <dbReference type="Google" id="ProtNLM"/>
    </source>
</evidence>
<sequence length="269" mass="28839">MKRLNFILFLSFLGLSAIAQEAGKPTGGDAQELADKLANPVASLISVPLQSNVDYGIGPYKGSRYTLNVQPVIPFKLNSKLNLITRYIVPVIDQHNISGPDKNEFGLGDATISGFFSPAKPKNGLIWGAGPAFLVPTGTNEFLSGKKWGVGPTALVLKQSPGLTFGFLVNQIWSFAGPSDRSDINQMFLQPFFTHNWKSGAGLGVNAEITANWHAKTTTAFVNPIMTGVTKLGKQIVSLGVGPRIPVAGPSNFKTDFGFRGVITFVFPE</sequence>
<dbReference type="AlphaFoldDB" id="A0A9E2SC26"/>
<accession>A0A9E2SC26</accession>
<reference evidence="2" key="1">
    <citation type="submission" date="2021-06" db="EMBL/GenBank/DDBJ databases">
        <authorList>
            <person name="Huq M.A."/>
        </authorList>
    </citation>
    <scope>NUCLEOTIDE SEQUENCE</scope>
    <source>
        <strain evidence="2">MAH-26</strain>
    </source>
</reference>
<name>A0A9E2SC26_9BACT</name>
<protein>
    <recommendedName>
        <fullName evidence="4">Transporter</fullName>
    </recommendedName>
</protein>
<feature type="chain" id="PRO_5038428856" description="Transporter" evidence="1">
    <location>
        <begin position="20"/>
        <end position="269"/>
    </location>
</feature>
<dbReference type="Proteomes" id="UP000812270">
    <property type="component" value="Unassembled WGS sequence"/>
</dbReference>
<comment type="caution">
    <text evidence="2">The sequence shown here is derived from an EMBL/GenBank/DDBJ whole genome shotgun (WGS) entry which is preliminary data.</text>
</comment>
<keyword evidence="3" id="KW-1185">Reference proteome</keyword>
<evidence type="ECO:0000313" key="3">
    <source>
        <dbReference type="Proteomes" id="UP000812270"/>
    </source>
</evidence>